<comment type="caution">
    <text evidence="2">The sequence shown here is derived from an EMBL/GenBank/DDBJ whole genome shotgun (WGS) entry which is preliminary data.</text>
</comment>
<gene>
    <name evidence="2" type="ORF">S01H4_37700</name>
</gene>
<organism evidence="2">
    <name type="scientific">marine sediment metagenome</name>
    <dbReference type="NCBI Taxonomy" id="412755"/>
    <lineage>
        <taxon>unclassified sequences</taxon>
        <taxon>metagenomes</taxon>
        <taxon>ecological metagenomes</taxon>
    </lineage>
</organism>
<dbReference type="EMBL" id="BART01020274">
    <property type="protein sequence ID" value="GAH02262.1"/>
    <property type="molecule type" value="Genomic_DNA"/>
</dbReference>
<evidence type="ECO:0000313" key="2">
    <source>
        <dbReference type="EMBL" id="GAH02262.1"/>
    </source>
</evidence>
<dbReference type="AlphaFoldDB" id="X1C4H2"/>
<sequence>MLKLNVYKNKEDNSIMKSINLILIISFCLVFTSSITAWGFPQDTDQTISVYTGINLTNLSQLDDTQVPTPCHFCVVTFNVISSCIDR</sequence>
<keyword evidence="1" id="KW-0472">Membrane</keyword>
<proteinExistence type="predicted"/>
<keyword evidence="1" id="KW-0812">Transmembrane</keyword>
<feature type="transmembrane region" description="Helical" evidence="1">
    <location>
        <begin position="21"/>
        <end position="40"/>
    </location>
</feature>
<accession>X1C4H2</accession>
<name>X1C4H2_9ZZZZ</name>
<reference evidence="2" key="1">
    <citation type="journal article" date="2014" name="Front. Microbiol.">
        <title>High frequency of phylogenetically diverse reductive dehalogenase-homologous genes in deep subseafloor sedimentary metagenomes.</title>
        <authorList>
            <person name="Kawai M."/>
            <person name="Futagami T."/>
            <person name="Toyoda A."/>
            <person name="Takaki Y."/>
            <person name="Nishi S."/>
            <person name="Hori S."/>
            <person name="Arai W."/>
            <person name="Tsubouchi T."/>
            <person name="Morono Y."/>
            <person name="Uchiyama I."/>
            <person name="Ito T."/>
            <person name="Fujiyama A."/>
            <person name="Inagaki F."/>
            <person name="Takami H."/>
        </authorList>
    </citation>
    <scope>NUCLEOTIDE SEQUENCE</scope>
    <source>
        <strain evidence="2">Expedition CK06-06</strain>
    </source>
</reference>
<keyword evidence="1" id="KW-1133">Transmembrane helix</keyword>
<protein>
    <submittedName>
        <fullName evidence="2">Uncharacterized protein</fullName>
    </submittedName>
</protein>
<evidence type="ECO:0000256" key="1">
    <source>
        <dbReference type="SAM" id="Phobius"/>
    </source>
</evidence>